<evidence type="ECO:0000256" key="2">
    <source>
        <dbReference type="ARBA" id="ARBA00023002"/>
    </source>
</evidence>
<dbReference type="EC" id="1.1.1.369" evidence="4"/>
<gene>
    <name evidence="4" type="primary">iolG</name>
    <name evidence="7" type="ORF">DS031_16370</name>
</gene>
<dbReference type="Gene3D" id="3.30.360.10">
    <property type="entry name" value="Dihydrodipicolinate Reductase, domain 2"/>
    <property type="match status" value="1"/>
</dbReference>
<comment type="pathway">
    <text evidence="4">Polyol metabolism; myo-inositol degradation into acetyl-CoA; acetyl-CoA from myo-inositol: step 1/7.</text>
</comment>
<dbReference type="SUPFAM" id="SSF51735">
    <property type="entry name" value="NAD(P)-binding Rossmann-fold domains"/>
    <property type="match status" value="1"/>
</dbReference>
<dbReference type="GO" id="GO:0000166">
    <property type="term" value="F:nucleotide binding"/>
    <property type="evidence" value="ECO:0007669"/>
    <property type="project" value="InterPro"/>
</dbReference>
<dbReference type="Gene3D" id="3.40.50.720">
    <property type="entry name" value="NAD(P)-binding Rossmann-like Domain"/>
    <property type="match status" value="1"/>
</dbReference>
<dbReference type="AlphaFoldDB" id="A0A366XS82"/>
<organism evidence="7 8">
    <name type="scientific">Bacillus taeanensis</name>
    <dbReference type="NCBI Taxonomy" id="273032"/>
    <lineage>
        <taxon>Bacteria</taxon>
        <taxon>Bacillati</taxon>
        <taxon>Bacillota</taxon>
        <taxon>Bacilli</taxon>
        <taxon>Bacillales</taxon>
        <taxon>Bacillaceae</taxon>
        <taxon>Bacillus</taxon>
    </lineage>
</organism>
<dbReference type="GO" id="GO:0050112">
    <property type="term" value="F:inositol 2-dehydrogenase (NAD+) activity"/>
    <property type="evidence" value="ECO:0007669"/>
    <property type="project" value="UniProtKB-UniRule"/>
</dbReference>
<dbReference type="InterPro" id="IPR036291">
    <property type="entry name" value="NAD(P)-bd_dom_sf"/>
</dbReference>
<sequence length="343" mass="37657">MILKIGVIGTGAIGQDHIRRITNTLSGAEIVAVTDVNAAQAHAVVERENLNAKVYENGHDVIQSAEVDAVIVTSWGPTHEEFVLASIAAGKPVFCEKPLATTAEGCKRIVDAEVAYGKQLVQVGFMRRYDKGYRALKKVVDNSKIGEPLMVHCAHRAPAAPGFSGDMALTDSFPHEIDVLRWLLNDDYVSAQVILPRNTRLADKGLQDPHIVLLETKQGIRIDTEIFVNCQYGYDIQCQVVGETGTANLPEPSSVLMRSEAKLSTEILVDWKDRFIESYDIELQEWINSTVKGEMDGPSAWDGYVVAVTADACVKAKETGEVVPITMPERPEFYDKSKSLVNS</sequence>
<dbReference type="Pfam" id="PF01408">
    <property type="entry name" value="GFO_IDH_MocA"/>
    <property type="match status" value="1"/>
</dbReference>
<dbReference type="GO" id="GO:0019310">
    <property type="term" value="P:inositol catabolic process"/>
    <property type="evidence" value="ECO:0007669"/>
    <property type="project" value="UniProtKB-UniRule"/>
</dbReference>
<dbReference type="RefSeq" id="WP_113807144.1">
    <property type="nucleotide sequence ID" value="NZ_QOCW01000019.1"/>
</dbReference>
<comment type="function">
    <text evidence="4">Involved in the oxidation of myo-inositol (MI) and D-chiro-inositol (DCI) to 2-keto-myo-inositol (2KMI or 2-inosose) and 1-keto-D-chiro-inositol (1KDCI), respectively.</text>
</comment>
<accession>A0A366XS82</accession>
<evidence type="ECO:0000256" key="1">
    <source>
        <dbReference type="ARBA" id="ARBA00010928"/>
    </source>
</evidence>
<dbReference type="PANTHER" id="PTHR43593">
    <property type="match status" value="1"/>
</dbReference>
<comment type="subunit">
    <text evidence="4">Homotetramer.</text>
</comment>
<evidence type="ECO:0000259" key="5">
    <source>
        <dbReference type="Pfam" id="PF01408"/>
    </source>
</evidence>
<feature type="domain" description="Gfo/Idh/MocA-like oxidoreductase N-terminal" evidence="5">
    <location>
        <begin position="3"/>
        <end position="125"/>
    </location>
</feature>
<protein>
    <recommendedName>
        <fullName evidence="4">Inositol 2-dehydrogenase/D-chiro-inositol 3-dehydrogenase</fullName>
        <ecNumber evidence="4">1.1.1.18</ecNumber>
        <ecNumber evidence="4">1.1.1.369</ecNumber>
    </recommendedName>
    <alternativeName>
        <fullName evidence="4">Myo-inositol 2-dehydrogenase/D-chiro-inositol 3-dehydrogenase</fullName>
        <shortName evidence="4">MI 2-dehydrogenase/DCI 3-dehydrogenase</shortName>
    </alternativeName>
</protein>
<dbReference type="OrthoDB" id="9815825at2"/>
<dbReference type="Proteomes" id="UP000253314">
    <property type="component" value="Unassembled WGS sequence"/>
</dbReference>
<dbReference type="EMBL" id="QOCW01000019">
    <property type="protein sequence ID" value="RBW68546.1"/>
    <property type="molecule type" value="Genomic_DNA"/>
</dbReference>
<dbReference type="InterPro" id="IPR050424">
    <property type="entry name" value="Gfo-Idh-MocA_inositol_DH"/>
</dbReference>
<comment type="similarity">
    <text evidence="1 4">Belongs to the Gfo/Idh/MocA family.</text>
</comment>
<reference evidence="7 8" key="1">
    <citation type="submission" date="2018-07" db="EMBL/GenBank/DDBJ databases">
        <title>Lottiidibacillus patelloidae gen. nov., sp. nov., isolated from the intestinal tract of a marine limpet and the reclassification of B. taeanensis BH030017T, B. algicola KMM 3737T and B. hwajinpoensis SW-72T as genus Lottiidibacillus.</title>
        <authorList>
            <person name="Liu R."/>
            <person name="Huang Z."/>
        </authorList>
    </citation>
    <scope>NUCLEOTIDE SEQUENCE [LARGE SCALE GENOMIC DNA]</scope>
    <source>
        <strain evidence="7 8">BH030017</strain>
    </source>
</reference>
<keyword evidence="8" id="KW-1185">Reference proteome</keyword>
<evidence type="ECO:0000256" key="3">
    <source>
        <dbReference type="ARBA" id="ARBA00023027"/>
    </source>
</evidence>
<dbReference type="UniPathway" id="UPA00076">
    <property type="reaction ID" value="UER00143"/>
</dbReference>
<comment type="catalytic activity">
    <reaction evidence="4">
        <text>myo-inositol + NAD(+) = scyllo-inosose + NADH + H(+)</text>
        <dbReference type="Rhea" id="RHEA:16949"/>
        <dbReference type="ChEBI" id="CHEBI:15378"/>
        <dbReference type="ChEBI" id="CHEBI:17268"/>
        <dbReference type="ChEBI" id="CHEBI:17811"/>
        <dbReference type="ChEBI" id="CHEBI:57540"/>
        <dbReference type="ChEBI" id="CHEBI:57945"/>
        <dbReference type="EC" id="1.1.1.18"/>
    </reaction>
</comment>
<dbReference type="EC" id="1.1.1.18" evidence="4"/>
<feature type="domain" description="Gfo/Idh/MocA-like oxidoreductase C-terminal" evidence="6">
    <location>
        <begin position="137"/>
        <end position="324"/>
    </location>
</feature>
<evidence type="ECO:0000313" key="7">
    <source>
        <dbReference type="EMBL" id="RBW68546.1"/>
    </source>
</evidence>
<evidence type="ECO:0000256" key="4">
    <source>
        <dbReference type="HAMAP-Rule" id="MF_01671"/>
    </source>
</evidence>
<dbReference type="SUPFAM" id="SSF55347">
    <property type="entry name" value="Glyceraldehyde-3-phosphate dehydrogenase-like, C-terminal domain"/>
    <property type="match status" value="1"/>
</dbReference>
<proteinExistence type="inferred from homology"/>
<comment type="catalytic activity">
    <reaction evidence="4">
        <text>1D-chiro-inositol + NAD(+) = scyllo-inosine + NADH + H(+)</text>
        <dbReference type="Rhea" id="RHEA:25832"/>
        <dbReference type="ChEBI" id="CHEBI:15378"/>
        <dbReference type="ChEBI" id="CHEBI:27372"/>
        <dbReference type="ChEBI" id="CHEBI:50920"/>
        <dbReference type="ChEBI" id="CHEBI:57540"/>
        <dbReference type="ChEBI" id="CHEBI:57945"/>
        <dbReference type="EC" id="1.1.1.369"/>
    </reaction>
</comment>
<comment type="caution">
    <text evidence="7">The sequence shown here is derived from an EMBL/GenBank/DDBJ whole genome shotgun (WGS) entry which is preliminary data.</text>
</comment>
<dbReference type="InterPro" id="IPR023794">
    <property type="entry name" value="MI/DCI_dehydrogenase"/>
</dbReference>
<dbReference type="HAMAP" id="MF_01671">
    <property type="entry name" value="IolG"/>
    <property type="match status" value="1"/>
</dbReference>
<evidence type="ECO:0000259" key="6">
    <source>
        <dbReference type="Pfam" id="PF02894"/>
    </source>
</evidence>
<dbReference type="PANTHER" id="PTHR43593:SF1">
    <property type="entry name" value="INOSITOL 2-DEHYDROGENASE"/>
    <property type="match status" value="1"/>
</dbReference>
<keyword evidence="2 4" id="KW-0560">Oxidoreductase</keyword>
<name>A0A366XS82_9BACI</name>
<dbReference type="Pfam" id="PF02894">
    <property type="entry name" value="GFO_IDH_MocA_C"/>
    <property type="match status" value="1"/>
</dbReference>
<dbReference type="InterPro" id="IPR004104">
    <property type="entry name" value="Gfo/Idh/MocA-like_OxRdtase_C"/>
</dbReference>
<keyword evidence="3 4" id="KW-0520">NAD</keyword>
<dbReference type="InterPro" id="IPR000683">
    <property type="entry name" value="Gfo/Idh/MocA-like_OxRdtase_N"/>
</dbReference>
<evidence type="ECO:0000313" key="8">
    <source>
        <dbReference type="Proteomes" id="UP000253314"/>
    </source>
</evidence>